<proteinExistence type="predicted"/>
<dbReference type="GO" id="GO:0016787">
    <property type="term" value="F:hydrolase activity"/>
    <property type="evidence" value="ECO:0007669"/>
    <property type="project" value="UniProtKB-KW"/>
</dbReference>
<dbReference type="PROSITE" id="PS00893">
    <property type="entry name" value="NUDIX_BOX"/>
    <property type="match status" value="1"/>
</dbReference>
<dbReference type="EMBL" id="CP003050">
    <property type="protein sequence ID" value="AGB14688.1"/>
    <property type="molecule type" value="Genomic_DNA"/>
</dbReference>
<feature type="domain" description="Nudix hydrolase" evidence="3">
    <location>
        <begin position="46"/>
        <end position="178"/>
    </location>
</feature>
<comment type="cofactor">
    <cofactor evidence="1">
        <name>Mg(2+)</name>
        <dbReference type="ChEBI" id="CHEBI:18420"/>
    </cofactor>
</comment>
<evidence type="ECO:0000259" key="3">
    <source>
        <dbReference type="PROSITE" id="PS51462"/>
    </source>
</evidence>
<evidence type="ECO:0000313" key="5">
    <source>
        <dbReference type="Proteomes" id="UP000010846"/>
    </source>
</evidence>
<dbReference type="PROSITE" id="PS51462">
    <property type="entry name" value="NUDIX"/>
    <property type="match status" value="1"/>
</dbReference>
<reference evidence="4" key="1">
    <citation type="submission" date="2011-09" db="EMBL/GenBank/DDBJ databases">
        <title>Complete sequence of Halovivax ruber XH-70.</title>
        <authorList>
            <consortium name="US DOE Joint Genome Institute"/>
            <person name="Lucas S."/>
            <person name="Han J."/>
            <person name="Lapidus A."/>
            <person name="Cheng J.-F."/>
            <person name="Goodwin L."/>
            <person name="Pitluck S."/>
            <person name="Peters L."/>
            <person name="Mikhailova N."/>
            <person name="Davenport K."/>
            <person name="Detter J.C."/>
            <person name="Han C."/>
            <person name="Tapia R."/>
            <person name="Land M."/>
            <person name="Hauser L."/>
            <person name="Kyrpides N."/>
            <person name="Ivanova N."/>
            <person name="Pagani I."/>
            <person name="Sproer C."/>
            <person name="Anderson I."/>
            <person name="Woyke T."/>
        </authorList>
    </citation>
    <scope>NUCLEOTIDE SEQUENCE</scope>
    <source>
        <strain evidence="4">XH-70</strain>
    </source>
</reference>
<evidence type="ECO:0000256" key="2">
    <source>
        <dbReference type="ARBA" id="ARBA00022801"/>
    </source>
</evidence>
<dbReference type="HOGENOM" id="CLU_1418659_0_0_2"/>
<protein>
    <submittedName>
        <fullName evidence="4">ADP-ribose pyrophosphatase</fullName>
    </submittedName>
</protein>
<dbReference type="PANTHER" id="PTHR43046">
    <property type="entry name" value="GDP-MANNOSE MANNOSYL HYDROLASE"/>
    <property type="match status" value="1"/>
</dbReference>
<dbReference type="STRING" id="797302.Halru_0034"/>
<dbReference type="GeneID" id="14377505"/>
<dbReference type="RefSeq" id="WP_015299391.1">
    <property type="nucleotide sequence ID" value="NC_019964.1"/>
</dbReference>
<dbReference type="eggNOG" id="arCOG01083">
    <property type="taxonomic scope" value="Archaea"/>
</dbReference>
<organism evidence="4 5">
    <name type="scientific">Halovivax ruber (strain DSM 18193 / JCM 13892 / XH-70)</name>
    <dbReference type="NCBI Taxonomy" id="797302"/>
    <lineage>
        <taxon>Archaea</taxon>
        <taxon>Methanobacteriati</taxon>
        <taxon>Methanobacteriota</taxon>
        <taxon>Stenosarchaea group</taxon>
        <taxon>Halobacteria</taxon>
        <taxon>Halobacteriales</taxon>
        <taxon>Natrialbaceae</taxon>
        <taxon>Halovivax</taxon>
    </lineage>
</organism>
<dbReference type="Pfam" id="PF00293">
    <property type="entry name" value="NUDIX"/>
    <property type="match status" value="1"/>
</dbReference>
<dbReference type="CDD" id="cd02883">
    <property type="entry name" value="NUDIX_Hydrolase"/>
    <property type="match status" value="1"/>
</dbReference>
<dbReference type="InterPro" id="IPR015797">
    <property type="entry name" value="NUDIX_hydrolase-like_dom_sf"/>
</dbReference>
<dbReference type="Gene3D" id="3.90.79.10">
    <property type="entry name" value="Nucleoside Triphosphate Pyrophosphohydrolase"/>
    <property type="match status" value="1"/>
</dbReference>
<dbReference type="Proteomes" id="UP000010846">
    <property type="component" value="Chromosome"/>
</dbReference>
<evidence type="ECO:0000313" key="4">
    <source>
        <dbReference type="EMBL" id="AGB14688.1"/>
    </source>
</evidence>
<dbReference type="OrthoDB" id="40462at2157"/>
<dbReference type="AlphaFoldDB" id="L0I7C7"/>
<gene>
    <name evidence="4" type="ordered locus">Halru_0034</name>
</gene>
<accession>L0I7C7</accession>
<name>L0I7C7_HALRX</name>
<dbReference type="SUPFAM" id="SSF55811">
    <property type="entry name" value="Nudix"/>
    <property type="match status" value="1"/>
</dbReference>
<dbReference type="KEGG" id="hru:Halru_0034"/>
<keyword evidence="5" id="KW-1185">Reference proteome</keyword>
<dbReference type="InterPro" id="IPR000086">
    <property type="entry name" value="NUDIX_hydrolase_dom"/>
</dbReference>
<dbReference type="PANTHER" id="PTHR43046:SF14">
    <property type="entry name" value="MUTT_NUDIX FAMILY PROTEIN"/>
    <property type="match status" value="1"/>
</dbReference>
<dbReference type="PRINTS" id="PR00502">
    <property type="entry name" value="NUDIXFAMILY"/>
</dbReference>
<dbReference type="InterPro" id="IPR020476">
    <property type="entry name" value="Nudix_hydrolase"/>
</dbReference>
<sequence length="178" mass="20061">MSVTTDSRDRVRRVRSRLGETDDFRCVEVSWDVTAATYERERERFERRALGGAGVWLTRDDGAVLLARNEGDVGWANPGGKREAGETYAEAAKREVREETGVDCRLTGIREFHEVEHHPPDDSPPIVEAIVIFDGEYVDGTPRARPGEIAAVEWFTAPPERVAYEQVRTRPYPADSES</sequence>
<dbReference type="InterPro" id="IPR020084">
    <property type="entry name" value="NUDIX_hydrolase_CS"/>
</dbReference>
<evidence type="ECO:0000256" key="1">
    <source>
        <dbReference type="ARBA" id="ARBA00001946"/>
    </source>
</evidence>
<keyword evidence="2" id="KW-0378">Hydrolase</keyword>